<gene>
    <name evidence="2" type="ORF">APY04_3096</name>
</gene>
<evidence type="ECO:0000313" key="2">
    <source>
        <dbReference type="EMBL" id="KWT64856.1"/>
    </source>
</evidence>
<dbReference type="RefSeq" id="WP_068464207.1">
    <property type="nucleotide sequence ID" value="NZ_LMTR01000084.1"/>
</dbReference>
<dbReference type="PATRIC" id="fig|121290.4.peg.944"/>
<dbReference type="Proteomes" id="UP000059074">
    <property type="component" value="Unassembled WGS sequence"/>
</dbReference>
<comment type="caution">
    <text evidence="2">The sequence shown here is derived from an EMBL/GenBank/DDBJ whole genome shotgun (WGS) entry which is preliminary data.</text>
</comment>
<dbReference type="STRING" id="121290.APY04_3096"/>
<dbReference type="OrthoDB" id="7916728at2"/>
<accession>A0A109B9U5</accession>
<reference evidence="2 3" key="1">
    <citation type="submission" date="2015-10" db="EMBL/GenBank/DDBJ databases">
        <title>Transcriptomic analysis of a linuron degrading triple-species bacterial consortium.</title>
        <authorList>
            <person name="Albers P."/>
        </authorList>
    </citation>
    <scope>NUCLEOTIDE SEQUENCE [LARGE SCALE GENOMIC DNA]</scope>
    <source>
        <strain evidence="2 3">WDL6</strain>
    </source>
</reference>
<name>A0A109B9U5_HYPSL</name>
<evidence type="ECO:0000313" key="3">
    <source>
        <dbReference type="Proteomes" id="UP000059074"/>
    </source>
</evidence>
<dbReference type="EMBL" id="LMTR01000084">
    <property type="protein sequence ID" value="KWT64856.1"/>
    <property type="molecule type" value="Genomic_DNA"/>
</dbReference>
<proteinExistence type="predicted"/>
<protein>
    <recommendedName>
        <fullName evidence="4">Ribbon-helix-helix protein CopG domain-containing protein</fullName>
    </recommendedName>
</protein>
<feature type="region of interest" description="Disordered" evidence="1">
    <location>
        <begin position="1"/>
        <end position="29"/>
    </location>
</feature>
<sequence length="70" mass="7935">MSKSNTDTNKSRGRPISTGTGTQVGARWHDAELSEIDDWRRNQEDIPTRAEAIRRLVRIALDSLSKKGKR</sequence>
<organism evidence="2 3">
    <name type="scientific">Hyphomicrobium sulfonivorans</name>
    <dbReference type="NCBI Taxonomy" id="121290"/>
    <lineage>
        <taxon>Bacteria</taxon>
        <taxon>Pseudomonadati</taxon>
        <taxon>Pseudomonadota</taxon>
        <taxon>Alphaproteobacteria</taxon>
        <taxon>Hyphomicrobiales</taxon>
        <taxon>Hyphomicrobiaceae</taxon>
        <taxon>Hyphomicrobium</taxon>
    </lineage>
</organism>
<keyword evidence="3" id="KW-1185">Reference proteome</keyword>
<evidence type="ECO:0000256" key="1">
    <source>
        <dbReference type="SAM" id="MobiDB-lite"/>
    </source>
</evidence>
<dbReference type="AlphaFoldDB" id="A0A109B9U5"/>
<evidence type="ECO:0008006" key="4">
    <source>
        <dbReference type="Google" id="ProtNLM"/>
    </source>
</evidence>